<sequence>MMKFFQSSEIRPHLHITGYGRLSDEKIKNLGYTHAVDVTNVYKIHSKKGVKYFNVNIDDSVTTEISEYFNDAAYFIQDAVDGGGKVLVFCRHGMSRSVTICIMYLVIKEHMTLKDAFIEIHKVRPFIEPNIGFWKQMIEYEIKIRGEASVNIVLTEEKNPTPDVYLFTNSISNVTVQ</sequence>
<dbReference type="Proteomes" id="UP000887579">
    <property type="component" value="Unplaced"/>
</dbReference>
<dbReference type="WBParaSite" id="ES5_v2.g19256.t1">
    <property type="protein sequence ID" value="ES5_v2.g19256.t1"/>
    <property type="gene ID" value="ES5_v2.g19256"/>
</dbReference>
<protein>
    <submittedName>
        <fullName evidence="2">Protein-tyrosine-phosphatase</fullName>
    </submittedName>
</protein>
<organism evidence="1 2">
    <name type="scientific">Panagrolaimus sp. ES5</name>
    <dbReference type="NCBI Taxonomy" id="591445"/>
    <lineage>
        <taxon>Eukaryota</taxon>
        <taxon>Metazoa</taxon>
        <taxon>Ecdysozoa</taxon>
        <taxon>Nematoda</taxon>
        <taxon>Chromadorea</taxon>
        <taxon>Rhabditida</taxon>
        <taxon>Tylenchina</taxon>
        <taxon>Panagrolaimomorpha</taxon>
        <taxon>Panagrolaimoidea</taxon>
        <taxon>Panagrolaimidae</taxon>
        <taxon>Panagrolaimus</taxon>
    </lineage>
</organism>
<evidence type="ECO:0000313" key="1">
    <source>
        <dbReference type="Proteomes" id="UP000887579"/>
    </source>
</evidence>
<reference evidence="2" key="1">
    <citation type="submission" date="2022-11" db="UniProtKB">
        <authorList>
            <consortium name="WormBaseParasite"/>
        </authorList>
    </citation>
    <scope>IDENTIFICATION</scope>
</reference>
<name>A0AC34FP31_9BILA</name>
<proteinExistence type="predicted"/>
<accession>A0AC34FP31</accession>
<evidence type="ECO:0000313" key="2">
    <source>
        <dbReference type="WBParaSite" id="ES5_v2.g19256.t1"/>
    </source>
</evidence>